<evidence type="ECO:0000313" key="1">
    <source>
        <dbReference type="EMBL" id="BES82885.1"/>
    </source>
</evidence>
<gene>
    <name evidence="1" type="ORF">PABY_24520</name>
</gene>
<dbReference type="EMBL" id="AP028907">
    <property type="protein sequence ID" value="BES82885.1"/>
    <property type="molecule type" value="Genomic_DNA"/>
</dbReference>
<reference evidence="1 2" key="1">
    <citation type="submission" date="2023-09" db="EMBL/GenBank/DDBJ databases">
        <title>Pyrofollis japonicus gen. nov. sp. nov., a novel member of the family Pyrodictiaceae isolated from the Iheya North hydrothermal field.</title>
        <authorList>
            <person name="Miyazaki U."/>
            <person name="Sanari M."/>
            <person name="Tame A."/>
            <person name="Kitajima M."/>
            <person name="Okamoto A."/>
            <person name="Sawayama S."/>
            <person name="Miyazaki J."/>
            <person name="Takai K."/>
            <person name="Nakagawa S."/>
        </authorList>
    </citation>
    <scope>NUCLEOTIDE SEQUENCE [LARGE SCALE GENOMIC DNA]</scope>
    <source>
        <strain evidence="1 2">AV2</strain>
    </source>
</reference>
<dbReference type="Proteomes" id="UP001341135">
    <property type="component" value="Chromosome"/>
</dbReference>
<organism evidence="1 2">
    <name type="scientific">Pyrodictium abyssi</name>
    <dbReference type="NCBI Taxonomy" id="54256"/>
    <lineage>
        <taxon>Archaea</taxon>
        <taxon>Thermoproteota</taxon>
        <taxon>Thermoprotei</taxon>
        <taxon>Desulfurococcales</taxon>
        <taxon>Pyrodictiaceae</taxon>
        <taxon>Pyrodictium</taxon>
    </lineage>
</organism>
<accession>A0ABM8J0L1</accession>
<name>A0ABM8J0L1_9CREN</name>
<evidence type="ECO:0000313" key="2">
    <source>
        <dbReference type="Proteomes" id="UP001341135"/>
    </source>
</evidence>
<protein>
    <submittedName>
        <fullName evidence="1">Uncharacterized protein</fullName>
    </submittedName>
</protein>
<keyword evidence="2" id="KW-1185">Reference proteome</keyword>
<sequence>MAQIAEDPDGPAMACLGRNAAEQIVEEAQKAAEDGRIHGVIVAEKMTDYLKNALAYLNARLQGTMLWGVEARPYCSRGGGEPVLTELEAMVSPADKKDGTLKAVRRKWSYSELREVYGSIEDTALRERLLDLLE</sequence>
<proteinExistence type="predicted"/>